<dbReference type="InterPro" id="IPR009038">
    <property type="entry name" value="GOLD_dom"/>
</dbReference>
<feature type="domain" description="GOLD" evidence="10">
    <location>
        <begin position="38"/>
        <end position="120"/>
    </location>
</feature>
<dbReference type="InterPro" id="IPR036598">
    <property type="entry name" value="GOLD_dom_sf"/>
</dbReference>
<keyword evidence="4" id="KW-0732">Signal</keyword>
<feature type="transmembrane region" description="Helical" evidence="9">
    <location>
        <begin position="6"/>
        <end position="25"/>
    </location>
</feature>
<evidence type="ECO:0000256" key="3">
    <source>
        <dbReference type="ARBA" id="ARBA00022692"/>
    </source>
</evidence>
<dbReference type="InterPro" id="IPR015720">
    <property type="entry name" value="Emp24-like"/>
</dbReference>
<dbReference type="Proteomes" id="UP000046393">
    <property type="component" value="Unplaced"/>
</dbReference>
<dbReference type="AlphaFoldDB" id="A0A0N5B182"/>
<keyword evidence="6 9" id="KW-0472">Membrane</keyword>
<dbReference type="SMART" id="SM01190">
    <property type="entry name" value="EMP24_GP25L"/>
    <property type="match status" value="1"/>
</dbReference>
<keyword evidence="5 9" id="KW-1133">Transmembrane helix</keyword>
<evidence type="ECO:0000313" key="11">
    <source>
        <dbReference type="Proteomes" id="UP000046393"/>
    </source>
</evidence>
<evidence type="ECO:0000256" key="1">
    <source>
        <dbReference type="ARBA" id="ARBA00004479"/>
    </source>
</evidence>
<feature type="transmembrane region" description="Helical" evidence="9">
    <location>
        <begin position="192"/>
        <end position="218"/>
    </location>
</feature>
<name>A0A0N5B182_9BILA</name>
<evidence type="ECO:0000256" key="9">
    <source>
        <dbReference type="SAM" id="Phobius"/>
    </source>
</evidence>
<organism evidence="11 12">
    <name type="scientific">Syphacia muris</name>
    <dbReference type="NCBI Taxonomy" id="451379"/>
    <lineage>
        <taxon>Eukaryota</taxon>
        <taxon>Metazoa</taxon>
        <taxon>Ecdysozoa</taxon>
        <taxon>Nematoda</taxon>
        <taxon>Chromadorea</taxon>
        <taxon>Rhabditida</taxon>
        <taxon>Spirurina</taxon>
        <taxon>Oxyuridomorpha</taxon>
        <taxon>Oxyuroidea</taxon>
        <taxon>Oxyuridae</taxon>
        <taxon>Syphacia</taxon>
    </lineage>
</organism>
<evidence type="ECO:0000256" key="8">
    <source>
        <dbReference type="RuleBase" id="RU003827"/>
    </source>
</evidence>
<sequence length="232" mass="27188">MENCFGLYHLFMGMMMYWTTAVFAVEYDFTINIPAGKTECYFQPLDKPEYKTMDVEYQVIDGGDLDIKFKLRLNNNVLIEEKKSDAIHRIEVKELGDYELCFDNSFSLHSHKIVFFELFIFGKNDTARIYDMFSFGVNKVGDNIEMGATVRDFHAASDRINSHLNEVEYYQSVERAYEARDRAIMNANYDRVNFWSIINSILLVTVGLLQVFVIRSLFDESSKVNRFLRRVD</sequence>
<evidence type="ECO:0000259" key="10">
    <source>
        <dbReference type="PROSITE" id="PS50866"/>
    </source>
</evidence>
<protein>
    <submittedName>
        <fullName evidence="12">GOLD domain-containing protein</fullName>
    </submittedName>
</protein>
<keyword evidence="11" id="KW-1185">Reference proteome</keyword>
<keyword evidence="3 8" id="KW-0812">Transmembrane</keyword>
<evidence type="ECO:0000256" key="2">
    <source>
        <dbReference type="ARBA" id="ARBA00007104"/>
    </source>
</evidence>
<evidence type="ECO:0000256" key="4">
    <source>
        <dbReference type="ARBA" id="ARBA00022729"/>
    </source>
</evidence>
<accession>A0A0N5B182</accession>
<evidence type="ECO:0000256" key="7">
    <source>
        <dbReference type="ARBA" id="ARBA00037847"/>
    </source>
</evidence>
<reference evidence="12" key="1">
    <citation type="submission" date="2017-02" db="UniProtKB">
        <authorList>
            <consortium name="WormBaseParasite"/>
        </authorList>
    </citation>
    <scope>IDENTIFICATION</scope>
</reference>
<comment type="similarity">
    <text evidence="2 8">Belongs to the EMP24/GP25L family.</text>
</comment>
<evidence type="ECO:0000256" key="6">
    <source>
        <dbReference type="ARBA" id="ARBA00023136"/>
    </source>
</evidence>
<dbReference type="GO" id="GO:0016020">
    <property type="term" value="C:membrane"/>
    <property type="evidence" value="ECO:0007669"/>
    <property type="project" value="UniProtKB-SubCell"/>
</dbReference>
<dbReference type="PROSITE" id="PS50866">
    <property type="entry name" value="GOLD"/>
    <property type="match status" value="1"/>
</dbReference>
<dbReference type="Pfam" id="PF01105">
    <property type="entry name" value="EMP24_GP25L"/>
    <property type="match status" value="1"/>
</dbReference>
<comment type="subcellular location">
    <subcellularLocation>
        <location evidence="7">Endomembrane system</location>
        <topology evidence="7">Single-pass membrane protein</topology>
    </subcellularLocation>
    <subcellularLocation>
        <location evidence="1 8">Membrane</location>
        <topology evidence="1 8">Single-pass type I membrane protein</topology>
    </subcellularLocation>
</comment>
<dbReference type="GO" id="GO:0012505">
    <property type="term" value="C:endomembrane system"/>
    <property type="evidence" value="ECO:0007669"/>
    <property type="project" value="UniProtKB-SubCell"/>
</dbReference>
<evidence type="ECO:0000313" key="12">
    <source>
        <dbReference type="WBParaSite" id="SMUV_0001103401-mRNA-1"/>
    </source>
</evidence>
<dbReference type="SUPFAM" id="SSF101576">
    <property type="entry name" value="Supernatant protein factor (SPF), C-terminal domain"/>
    <property type="match status" value="1"/>
</dbReference>
<proteinExistence type="inferred from homology"/>
<evidence type="ECO:0000256" key="5">
    <source>
        <dbReference type="ARBA" id="ARBA00022989"/>
    </source>
</evidence>
<dbReference type="PANTHER" id="PTHR22811">
    <property type="entry name" value="TRANSMEMBRANE EMP24 DOMAIN-CONTAINING PROTEIN"/>
    <property type="match status" value="1"/>
</dbReference>
<dbReference type="STRING" id="451379.A0A0N5B182"/>
<dbReference type="WBParaSite" id="SMUV_0001103401-mRNA-1">
    <property type="protein sequence ID" value="SMUV_0001103401-mRNA-1"/>
    <property type="gene ID" value="SMUV_0001103401"/>
</dbReference>